<proteinExistence type="predicted"/>
<dbReference type="AlphaFoldDB" id="A0A6A6HNN6"/>
<name>A0A6A6HNN6_VIRVR</name>
<dbReference type="Proteomes" id="UP000800092">
    <property type="component" value="Unassembled WGS sequence"/>
</dbReference>
<protein>
    <submittedName>
        <fullName evidence="1">Uncharacterized protein</fullName>
    </submittedName>
</protein>
<evidence type="ECO:0000313" key="1">
    <source>
        <dbReference type="EMBL" id="KAF2239735.1"/>
    </source>
</evidence>
<organism evidence="1 2">
    <name type="scientific">Viridothelium virens</name>
    <name type="common">Speckled blister lichen</name>
    <name type="synonym">Trypethelium virens</name>
    <dbReference type="NCBI Taxonomy" id="1048519"/>
    <lineage>
        <taxon>Eukaryota</taxon>
        <taxon>Fungi</taxon>
        <taxon>Dikarya</taxon>
        <taxon>Ascomycota</taxon>
        <taxon>Pezizomycotina</taxon>
        <taxon>Dothideomycetes</taxon>
        <taxon>Dothideomycetes incertae sedis</taxon>
        <taxon>Trypetheliales</taxon>
        <taxon>Trypetheliaceae</taxon>
        <taxon>Viridothelium</taxon>
    </lineage>
</organism>
<sequence length="53" mass="5747">MLSALYYTFSRTRACGHVQISTCYAFSAASTTLGLPLSLAGARLVNYEVVGWK</sequence>
<reference evidence="1" key="1">
    <citation type="journal article" date="2020" name="Stud. Mycol.">
        <title>101 Dothideomycetes genomes: a test case for predicting lifestyles and emergence of pathogens.</title>
        <authorList>
            <person name="Haridas S."/>
            <person name="Albert R."/>
            <person name="Binder M."/>
            <person name="Bloem J."/>
            <person name="Labutti K."/>
            <person name="Salamov A."/>
            <person name="Andreopoulos B."/>
            <person name="Baker S."/>
            <person name="Barry K."/>
            <person name="Bills G."/>
            <person name="Bluhm B."/>
            <person name="Cannon C."/>
            <person name="Castanera R."/>
            <person name="Culley D."/>
            <person name="Daum C."/>
            <person name="Ezra D."/>
            <person name="Gonzalez J."/>
            <person name="Henrissat B."/>
            <person name="Kuo A."/>
            <person name="Liang C."/>
            <person name="Lipzen A."/>
            <person name="Lutzoni F."/>
            <person name="Magnuson J."/>
            <person name="Mondo S."/>
            <person name="Nolan M."/>
            <person name="Ohm R."/>
            <person name="Pangilinan J."/>
            <person name="Park H.-J."/>
            <person name="Ramirez L."/>
            <person name="Alfaro M."/>
            <person name="Sun H."/>
            <person name="Tritt A."/>
            <person name="Yoshinaga Y."/>
            <person name="Zwiers L.-H."/>
            <person name="Turgeon B."/>
            <person name="Goodwin S."/>
            <person name="Spatafora J."/>
            <person name="Crous P."/>
            <person name="Grigoriev I."/>
        </authorList>
    </citation>
    <scope>NUCLEOTIDE SEQUENCE</scope>
    <source>
        <strain evidence="1">Tuck. ex Michener</strain>
    </source>
</reference>
<accession>A0A6A6HNN6</accession>
<gene>
    <name evidence="1" type="ORF">EV356DRAFT_499947</name>
</gene>
<keyword evidence="2" id="KW-1185">Reference proteome</keyword>
<dbReference type="EMBL" id="ML991772">
    <property type="protein sequence ID" value="KAF2239735.1"/>
    <property type="molecule type" value="Genomic_DNA"/>
</dbReference>
<evidence type="ECO:0000313" key="2">
    <source>
        <dbReference type="Proteomes" id="UP000800092"/>
    </source>
</evidence>